<dbReference type="Proteomes" id="UP001497623">
    <property type="component" value="Unassembled WGS sequence"/>
</dbReference>
<accession>A0AAV2QP86</accession>
<feature type="non-terminal residue" evidence="1">
    <location>
        <position position="320"/>
    </location>
</feature>
<gene>
    <name evidence="1" type="ORF">MNOR_LOCUS15471</name>
</gene>
<dbReference type="AlphaFoldDB" id="A0AAV2QP86"/>
<name>A0AAV2QP86_MEGNR</name>
<dbReference type="InterPro" id="IPR035985">
    <property type="entry name" value="Ubiquitin-activating_enz"/>
</dbReference>
<protein>
    <recommendedName>
        <fullName evidence="3">THIF-type NAD/FAD binding fold domain-containing protein</fullName>
    </recommendedName>
</protein>
<keyword evidence="2" id="KW-1185">Reference proteome</keyword>
<dbReference type="GO" id="GO:0008641">
    <property type="term" value="F:ubiquitin-like modifier activating enzyme activity"/>
    <property type="evidence" value="ECO:0007669"/>
    <property type="project" value="InterPro"/>
</dbReference>
<dbReference type="EMBL" id="CAXKWB010009690">
    <property type="protein sequence ID" value="CAL4095707.1"/>
    <property type="molecule type" value="Genomic_DNA"/>
</dbReference>
<evidence type="ECO:0000313" key="2">
    <source>
        <dbReference type="Proteomes" id="UP001497623"/>
    </source>
</evidence>
<proteinExistence type="predicted"/>
<organism evidence="1 2">
    <name type="scientific">Meganyctiphanes norvegica</name>
    <name type="common">Northern krill</name>
    <name type="synonym">Thysanopoda norvegica</name>
    <dbReference type="NCBI Taxonomy" id="48144"/>
    <lineage>
        <taxon>Eukaryota</taxon>
        <taxon>Metazoa</taxon>
        <taxon>Ecdysozoa</taxon>
        <taxon>Arthropoda</taxon>
        <taxon>Crustacea</taxon>
        <taxon>Multicrustacea</taxon>
        <taxon>Malacostraca</taxon>
        <taxon>Eumalacostraca</taxon>
        <taxon>Eucarida</taxon>
        <taxon>Euphausiacea</taxon>
        <taxon>Euphausiidae</taxon>
        <taxon>Meganyctiphanes</taxon>
    </lineage>
</organism>
<comment type="caution">
    <text evidence="1">The sequence shown here is derived from an EMBL/GenBank/DDBJ whole genome shotgun (WGS) entry which is preliminary data.</text>
</comment>
<dbReference type="SUPFAM" id="SSF69572">
    <property type="entry name" value="Activating enzymes of the ubiquitin-like proteins"/>
    <property type="match status" value="1"/>
</dbReference>
<sequence>MPDIRFRRILRYLKILSCKKTFLKGKDVLGEWGSLTNRPLRRITFTHVCGRSPDWPKNVAVRSTGIFRLIQNLKIIEIEFLLCPKNQKTHLTKEKLIFPIRYCYAVMLHPLGASDPGRFAQFSRICAAPKRKLTCIDDPGITIIVIIRTSDLYGLTFSATKEHFWSIQITKKKNIEEEPWTLMMSRTNCIKDESDNIDVQFSYSKYFSKIRHRGIECFYILHEFVTLHKRRPDPTRRTEDEVELLTIKNALLEKMGVPQEKLPNEFAGLVFGQVSPVCAILGGVIAQEVIKAVTHKDQPHSNFFFFSSQDEAGVIECIGH</sequence>
<dbReference type="Gene3D" id="3.40.50.720">
    <property type="entry name" value="NAD(P)-binding Rossmann-like Domain"/>
    <property type="match status" value="1"/>
</dbReference>
<evidence type="ECO:0000313" key="1">
    <source>
        <dbReference type="EMBL" id="CAL4095707.1"/>
    </source>
</evidence>
<reference evidence="1 2" key="1">
    <citation type="submission" date="2024-05" db="EMBL/GenBank/DDBJ databases">
        <authorList>
            <person name="Wallberg A."/>
        </authorList>
    </citation>
    <scope>NUCLEOTIDE SEQUENCE [LARGE SCALE GENOMIC DNA]</scope>
</reference>
<evidence type="ECO:0008006" key="3">
    <source>
        <dbReference type="Google" id="ProtNLM"/>
    </source>
</evidence>